<evidence type="ECO:0000256" key="4">
    <source>
        <dbReference type="ARBA" id="ARBA00022692"/>
    </source>
</evidence>
<feature type="transmembrane region" description="Helical" evidence="12">
    <location>
        <begin position="98"/>
        <end position="116"/>
    </location>
</feature>
<dbReference type="GO" id="GO:0061355">
    <property type="term" value="P:Wnt protein secretion"/>
    <property type="evidence" value="ECO:0007669"/>
    <property type="project" value="TreeGrafter"/>
</dbReference>
<evidence type="ECO:0000313" key="13">
    <source>
        <dbReference type="EnsemblMetazoa" id="CLYHEMP018509.1"/>
    </source>
</evidence>
<dbReference type="GO" id="GO:0017147">
    <property type="term" value="F:Wnt-protein binding"/>
    <property type="evidence" value="ECO:0007669"/>
    <property type="project" value="TreeGrafter"/>
</dbReference>
<dbReference type="PANTHER" id="PTHR13906">
    <property type="entry name" value="PORCUPINE"/>
    <property type="match status" value="1"/>
</dbReference>
<dbReference type="EC" id="2.3.1.250" evidence="9"/>
<evidence type="ECO:0000256" key="1">
    <source>
        <dbReference type="ARBA" id="ARBA00004141"/>
    </source>
</evidence>
<evidence type="ECO:0000256" key="6">
    <source>
        <dbReference type="ARBA" id="ARBA00023136"/>
    </source>
</evidence>
<dbReference type="AlphaFoldDB" id="A0A7M5X8L8"/>
<dbReference type="GO" id="GO:0005783">
    <property type="term" value="C:endoplasmic reticulum"/>
    <property type="evidence" value="ECO:0007669"/>
    <property type="project" value="TreeGrafter"/>
</dbReference>
<evidence type="ECO:0000256" key="10">
    <source>
        <dbReference type="ARBA" id="ARBA00040371"/>
    </source>
</evidence>
<comment type="catalytic activity">
    <reaction evidence="11">
        <text>[Wnt protein]-L-serine + (9Z)-hexadecenoyl-CoA = [Wnt protein]-O-(9Z)-hexadecenoyl-L-serine + CoA</text>
        <dbReference type="Rhea" id="RHEA:45336"/>
        <dbReference type="Rhea" id="RHEA-COMP:11170"/>
        <dbReference type="Rhea" id="RHEA-COMP:11171"/>
        <dbReference type="ChEBI" id="CHEBI:29999"/>
        <dbReference type="ChEBI" id="CHEBI:57287"/>
        <dbReference type="ChEBI" id="CHEBI:61540"/>
        <dbReference type="ChEBI" id="CHEBI:85189"/>
        <dbReference type="EC" id="2.3.1.250"/>
    </reaction>
</comment>
<keyword evidence="6 12" id="KW-0472">Membrane</keyword>
<keyword evidence="4 12" id="KW-0812">Transmembrane</keyword>
<evidence type="ECO:0000256" key="3">
    <source>
        <dbReference type="ARBA" id="ARBA00022687"/>
    </source>
</evidence>
<feature type="transmembrane region" description="Helical" evidence="12">
    <location>
        <begin position="233"/>
        <end position="252"/>
    </location>
</feature>
<evidence type="ECO:0000256" key="11">
    <source>
        <dbReference type="ARBA" id="ARBA00047978"/>
    </source>
</evidence>
<evidence type="ECO:0000256" key="9">
    <source>
        <dbReference type="ARBA" id="ARBA00038867"/>
    </source>
</evidence>
<keyword evidence="3" id="KW-0879">Wnt signaling pathway</keyword>
<dbReference type="RefSeq" id="XP_066928247.1">
    <property type="nucleotide sequence ID" value="XM_067072146.1"/>
</dbReference>
<sequence>MDFGLESNAIEQDIISDMKQYFPPDTPEEDILELYRNPDKFQAYINQLETYYAEEYKNYSIYNQCIIPVLEQSFASIWVLLFLCLVLRLLCITKLPRNTIHVISFIFGCISLWKFYEGDMVYVLVPAVITMLLCKLVRIPGLLLTVMAGSLMLASENYFLSPIVWTKIKGSVMMISMKIISISFDEESGDPDKVIPFLEYFGYVFNPASVIFGPFITHLTYQQMFMHSNISLNWLFNCCQVLVTAVACLLWSSCGSSNYLANIEDYVPGLRGNRWWKAYQEAQQFRFSHYFSCYLSEASILLVGIGTLTPNVKSSKENKKKKEQTIQWRSPVTSLMMVEFPRSLVDVVTNWNLPVHYWLKQYIFKSTRKYGVFAAILITYVASSMLHAFNFQLSAVLLSIGVFAYVEASFRHLLAVWFNACIEARKCRGKCTHKYNKNNFFVMAVNLMFSMVAVWNLAYLGCLFDASEEEDKGYSMKHALKKWQGYNYTNHLVMLVVLVFQKLSGLFVRTD</sequence>
<dbReference type="GO" id="GO:0016055">
    <property type="term" value="P:Wnt signaling pathway"/>
    <property type="evidence" value="ECO:0007669"/>
    <property type="project" value="UniProtKB-KW"/>
</dbReference>
<organism evidence="13 14">
    <name type="scientific">Clytia hemisphaerica</name>
    <dbReference type="NCBI Taxonomy" id="252671"/>
    <lineage>
        <taxon>Eukaryota</taxon>
        <taxon>Metazoa</taxon>
        <taxon>Cnidaria</taxon>
        <taxon>Hydrozoa</taxon>
        <taxon>Hydroidolina</taxon>
        <taxon>Leptothecata</taxon>
        <taxon>Obeliida</taxon>
        <taxon>Clytiidae</taxon>
        <taxon>Clytia</taxon>
    </lineage>
</organism>
<proteinExistence type="inferred from homology"/>
<evidence type="ECO:0000256" key="8">
    <source>
        <dbReference type="ARBA" id="ARBA00038269"/>
    </source>
</evidence>
<protein>
    <recommendedName>
        <fullName evidence="10">Protein-serine O-palmitoleoyltransferase porcupine</fullName>
        <ecNumber evidence="9">2.3.1.250</ecNumber>
    </recommendedName>
</protein>
<feature type="transmembrane region" description="Helical" evidence="12">
    <location>
        <begin position="122"/>
        <end position="146"/>
    </location>
</feature>
<keyword evidence="14" id="KW-1185">Reference proteome</keyword>
<comment type="subcellular location">
    <subcellularLocation>
        <location evidence="1">Membrane</location>
        <topology evidence="1">Multi-pass membrane protein</topology>
    </subcellularLocation>
</comment>
<dbReference type="PANTHER" id="PTHR13906:SF12">
    <property type="entry name" value="PROTEIN-SERINE O-PALMITOLEOYLTRANSFERASE PORCUPINE"/>
    <property type="match status" value="1"/>
</dbReference>
<dbReference type="OrthoDB" id="5968863at2759"/>
<dbReference type="Proteomes" id="UP000594262">
    <property type="component" value="Unplaced"/>
</dbReference>
<keyword evidence="2" id="KW-0808">Transferase</keyword>
<reference evidence="13" key="1">
    <citation type="submission" date="2021-01" db="UniProtKB">
        <authorList>
            <consortium name="EnsemblMetazoa"/>
        </authorList>
    </citation>
    <scope>IDENTIFICATION</scope>
</reference>
<evidence type="ECO:0000313" key="14">
    <source>
        <dbReference type="Proteomes" id="UP000594262"/>
    </source>
</evidence>
<evidence type="ECO:0000256" key="7">
    <source>
        <dbReference type="ARBA" id="ARBA00023315"/>
    </source>
</evidence>
<feature type="transmembrane region" description="Helical" evidence="12">
    <location>
        <begin position="370"/>
        <end position="389"/>
    </location>
</feature>
<feature type="transmembrane region" description="Helical" evidence="12">
    <location>
        <begin position="439"/>
        <end position="458"/>
    </location>
</feature>
<dbReference type="GO" id="GO:0030258">
    <property type="term" value="P:lipid modification"/>
    <property type="evidence" value="ECO:0007669"/>
    <property type="project" value="TreeGrafter"/>
</dbReference>
<dbReference type="InterPro" id="IPR049941">
    <property type="entry name" value="LPLAT_7/PORCN-like"/>
</dbReference>
<evidence type="ECO:0000256" key="5">
    <source>
        <dbReference type="ARBA" id="ARBA00022989"/>
    </source>
</evidence>
<keyword evidence="5 12" id="KW-1133">Transmembrane helix</keyword>
<comment type="similarity">
    <text evidence="8">Belongs to the membrane-bound acyltransferase family. Porcupine subfamily.</text>
</comment>
<feature type="transmembrane region" description="Helical" evidence="12">
    <location>
        <begin position="488"/>
        <end position="508"/>
    </location>
</feature>
<evidence type="ECO:0000256" key="2">
    <source>
        <dbReference type="ARBA" id="ARBA00022679"/>
    </source>
</evidence>
<evidence type="ECO:0000256" key="12">
    <source>
        <dbReference type="SAM" id="Phobius"/>
    </source>
</evidence>
<dbReference type="InterPro" id="IPR004299">
    <property type="entry name" value="MBOAT_fam"/>
</dbReference>
<feature type="transmembrane region" description="Helical" evidence="12">
    <location>
        <begin position="395"/>
        <end position="418"/>
    </location>
</feature>
<feature type="transmembrane region" description="Helical" evidence="12">
    <location>
        <begin position="289"/>
        <end position="312"/>
    </location>
</feature>
<name>A0A7M5X8L8_9CNID</name>
<feature type="transmembrane region" description="Helical" evidence="12">
    <location>
        <begin position="73"/>
        <end position="91"/>
    </location>
</feature>
<dbReference type="GO" id="GO:1990698">
    <property type="term" value="F:palmitoleoyltransferase activity"/>
    <property type="evidence" value="ECO:0007669"/>
    <property type="project" value="UniProtKB-EC"/>
</dbReference>
<dbReference type="EnsemblMetazoa" id="CLYHEMT018509.1">
    <property type="protein sequence ID" value="CLYHEMP018509.1"/>
    <property type="gene ID" value="CLYHEMG018509"/>
</dbReference>
<dbReference type="GO" id="GO:0016020">
    <property type="term" value="C:membrane"/>
    <property type="evidence" value="ECO:0007669"/>
    <property type="project" value="UniProtKB-SubCell"/>
</dbReference>
<accession>A0A7M5X8L8</accession>
<keyword evidence="7" id="KW-0012">Acyltransferase</keyword>
<dbReference type="Pfam" id="PF03062">
    <property type="entry name" value="MBOAT"/>
    <property type="match status" value="1"/>
</dbReference>
<feature type="transmembrane region" description="Helical" evidence="12">
    <location>
        <begin position="200"/>
        <end position="221"/>
    </location>
</feature>
<dbReference type="GeneID" id="136815701"/>